<comment type="caution">
    <text evidence="2">The sequence shown here is derived from an EMBL/GenBank/DDBJ whole genome shotgun (WGS) entry which is preliminary data.</text>
</comment>
<gene>
    <name evidence="2" type="ORF">FEZ53_11660</name>
</gene>
<evidence type="ECO:0000313" key="2">
    <source>
        <dbReference type="EMBL" id="TLP90093.1"/>
    </source>
</evidence>
<evidence type="ECO:0000313" key="3">
    <source>
        <dbReference type="Proteomes" id="UP000307747"/>
    </source>
</evidence>
<keyword evidence="1" id="KW-0472">Membrane</keyword>
<organism evidence="2 3">
    <name type="scientific">Staphylococcus xylosus</name>
    <dbReference type="NCBI Taxonomy" id="1288"/>
    <lineage>
        <taxon>Bacteria</taxon>
        <taxon>Bacillati</taxon>
        <taxon>Bacillota</taxon>
        <taxon>Bacilli</taxon>
        <taxon>Bacillales</taxon>
        <taxon>Staphylococcaceae</taxon>
        <taxon>Staphylococcus</taxon>
    </lineage>
</organism>
<reference evidence="2 3" key="1">
    <citation type="submission" date="2019-05" db="EMBL/GenBank/DDBJ databases">
        <title>The metagenome of a microbial culture collection derived from dairy environment covers the genomic content of the human microbiome.</title>
        <authorList>
            <person name="Roder T."/>
            <person name="Wuthrich D."/>
            <person name="Sattari Z."/>
            <person name="Von Ah U."/>
            <person name="Bar C."/>
            <person name="Ronchi F."/>
            <person name="Macpherson A.J."/>
            <person name="Ganal-Vonarburg S.C."/>
            <person name="Bruggmann R."/>
            <person name="Vergeres G."/>
        </authorList>
    </citation>
    <scope>NUCLEOTIDE SEQUENCE [LARGE SCALE GENOMIC DNA]</scope>
    <source>
        <strain evidence="2 3">FAM 20833</strain>
    </source>
</reference>
<dbReference type="RefSeq" id="WP_138406210.1">
    <property type="nucleotide sequence ID" value="NZ_JBOIHY010000004.1"/>
</dbReference>
<sequence length="68" mass="7755">MAIALLIVILLINMVGALYLLIKLLKLKKEQAPDREYKRMINHMSPYLWTSLIISVILFIIALIVGGF</sequence>
<keyword evidence="1" id="KW-1133">Transmembrane helix</keyword>
<dbReference type="Proteomes" id="UP000307747">
    <property type="component" value="Unassembled WGS sequence"/>
</dbReference>
<feature type="transmembrane region" description="Helical" evidence="1">
    <location>
        <begin position="46"/>
        <end position="65"/>
    </location>
</feature>
<dbReference type="EMBL" id="VBTJ01000002">
    <property type="protein sequence ID" value="TLP90093.1"/>
    <property type="molecule type" value="Genomic_DNA"/>
</dbReference>
<dbReference type="AlphaFoldDB" id="A0A5R9B2M1"/>
<evidence type="ECO:0000256" key="1">
    <source>
        <dbReference type="SAM" id="Phobius"/>
    </source>
</evidence>
<feature type="transmembrane region" description="Helical" evidence="1">
    <location>
        <begin position="6"/>
        <end position="25"/>
    </location>
</feature>
<proteinExistence type="predicted"/>
<name>A0A5R9B2M1_STAXY</name>
<protein>
    <submittedName>
        <fullName evidence="2">Uncharacterized protein</fullName>
    </submittedName>
</protein>
<accession>A0A5R9B2M1</accession>
<keyword evidence="1" id="KW-0812">Transmembrane</keyword>